<keyword evidence="1" id="KW-0812">Transmembrane</keyword>
<feature type="transmembrane region" description="Helical" evidence="1">
    <location>
        <begin position="76"/>
        <end position="96"/>
    </location>
</feature>
<keyword evidence="1" id="KW-1133">Transmembrane helix</keyword>
<evidence type="ECO:0000313" key="3">
    <source>
        <dbReference type="Proteomes" id="UP001236585"/>
    </source>
</evidence>
<gene>
    <name evidence="2" type="ORF">PT015_04275</name>
</gene>
<accession>A0ABY8W0R8</accession>
<feature type="transmembrane region" description="Helical" evidence="1">
    <location>
        <begin position="157"/>
        <end position="182"/>
    </location>
</feature>
<proteinExistence type="predicted"/>
<sequence length="254" mass="26920">MWSAVLLFGIVAAQDPVRIGIMALLISRPRPLSNLLAYWCGLMATGLGAALAALFLLHDFLIPVVRLVHSVATHPAVPPTQIVLGILAISAAAMLVRPRPVRQTAYALLPAGEPLPQPLEPCEPCEPCEPSKGLSRLTLPRLSWTAVLEGKSLGMPFVAGLCTSTQLLEFWGAMLVILASGAAVGTQVAAALVFTLVAYTITEIPLIAYVIAPAKTRVVVMGMHGWLCARRRPIFAVLLSAFGAMMLAKGLSDL</sequence>
<dbReference type="InterPro" id="IPR021315">
    <property type="entry name" value="Gap/Sap"/>
</dbReference>
<feature type="transmembrane region" description="Helical" evidence="1">
    <location>
        <begin position="6"/>
        <end position="26"/>
    </location>
</feature>
<protein>
    <submittedName>
        <fullName evidence="2">GAP family protein</fullName>
    </submittedName>
</protein>
<dbReference type="EMBL" id="CP126981">
    <property type="protein sequence ID" value="WIM88716.1"/>
    <property type="molecule type" value="Genomic_DNA"/>
</dbReference>
<dbReference type="RefSeq" id="WP_285189045.1">
    <property type="nucleotide sequence ID" value="NZ_CP126981.1"/>
</dbReference>
<evidence type="ECO:0000313" key="2">
    <source>
        <dbReference type="EMBL" id="WIM88716.1"/>
    </source>
</evidence>
<feature type="transmembrane region" description="Helical" evidence="1">
    <location>
        <begin position="188"/>
        <end position="212"/>
    </location>
</feature>
<reference evidence="2 3" key="1">
    <citation type="journal article" date="2023" name="Microbiol. Resour. Announc.">
        <title>Complete Genome Sequence of Mycobacterium wuenschmanii, a novel Nontuberculous Mycobacterium Isolated from a captive population of Amazon Milk Frogs.</title>
        <authorList>
            <person name="Hicks J."/>
            <person name="Zeineldin M."/>
            <person name="Ward H."/>
            <person name="Wuenschmann A."/>
            <person name="Camp P."/>
            <person name="Farrell D."/>
            <person name="Lehman K."/>
            <person name="Thacker T."/>
            <person name="Cuthbert E."/>
        </authorList>
    </citation>
    <scope>NUCLEOTIDE SEQUENCE [LARGE SCALE GENOMIC DNA]</scope>
    <source>
        <strain evidence="2 3">Wuenschmanii</strain>
    </source>
</reference>
<evidence type="ECO:0000256" key="1">
    <source>
        <dbReference type="SAM" id="Phobius"/>
    </source>
</evidence>
<keyword evidence="1" id="KW-0472">Membrane</keyword>
<name>A0ABY8W0R8_9MYCO</name>
<dbReference type="Pfam" id="PF11139">
    <property type="entry name" value="SfLAP"/>
    <property type="match status" value="1"/>
</dbReference>
<feature type="transmembrane region" description="Helical" evidence="1">
    <location>
        <begin position="233"/>
        <end position="251"/>
    </location>
</feature>
<keyword evidence="3" id="KW-1185">Reference proteome</keyword>
<dbReference type="Proteomes" id="UP001236585">
    <property type="component" value="Chromosome"/>
</dbReference>
<organism evidence="2 3">
    <name type="scientific">Candidatus Mycobacterium wuenschmannii</name>
    <dbReference type="NCBI Taxonomy" id="3027808"/>
    <lineage>
        <taxon>Bacteria</taxon>
        <taxon>Bacillati</taxon>
        <taxon>Actinomycetota</taxon>
        <taxon>Actinomycetes</taxon>
        <taxon>Mycobacteriales</taxon>
        <taxon>Mycobacteriaceae</taxon>
        <taxon>Mycobacterium</taxon>
    </lineage>
</organism>
<feature type="transmembrane region" description="Helical" evidence="1">
    <location>
        <begin position="35"/>
        <end position="56"/>
    </location>
</feature>